<keyword evidence="4 7" id="KW-0812">Transmembrane</keyword>
<dbReference type="SUPFAM" id="SSF56935">
    <property type="entry name" value="Porins"/>
    <property type="match status" value="1"/>
</dbReference>
<dbReference type="SMART" id="SM00965">
    <property type="entry name" value="STN"/>
    <property type="match status" value="1"/>
</dbReference>
<gene>
    <name evidence="10" type="ORF">KE626_06715</name>
</gene>
<name>A0ABS5IVL2_9BACT</name>
<dbReference type="SUPFAM" id="SSF49464">
    <property type="entry name" value="Carboxypeptidase regulatory domain-like"/>
    <property type="match status" value="1"/>
</dbReference>
<sequence length="1072" mass="116784">MKITAVLMMAALLQVQASVAFSQKKLNVNVKNVSLKEVLQLIMTQSDYRLFYNDNTLPAQKTVSVKLKDASLETVLSTVLAGTGFGYEIRPSGLVLIEPGVQMQGLIAVSGSVTDASGQPLPGVTVLNKSTGKGALTDDKGAFTLNVDGNAVLTFSLIGFTSQEVPVNNRATVDVVLRTSTSNLDQVVVVGYGTQKKANLTGAVGTVNVAQAFKSRPVTNTQELLAGTVPGLNVSKGSGAVGSGASLNIRGTSTIGNSSGVLVLIDGIPGNINTLNPNDIANVSVLKDAASAAIYGSRAANGVILITTKKGAASAEPVVDVSSGVGVQQPQFRLDFVGAADYMKLWDQALVNDGKAPVYGQKGQDDLKAGKLPDNRWYKDIYKKNTVINNNYAAVSGQKDNIAYRISGSYDYQDGTLPNNDYRRYTVRPDVSIKLRENLSVSANIQYTETQITEPQGGTTGWQSQAARISPVSPIYAATGQYGLGSSMAGNPIAGVNEGGVNKNKVKELMAIFDITYSPLKNWNITGNYAKYSYDGFLSSRLNTYNLYDDNGNVAAVKNQVNSLSNKSDASYRNTLQLLTDYTFSTGLHHFKGLLGYSQELYNTSNFYASRDGIPFAGLDVLDIGTLNKQNGGNANDVAIRSVFGRLNYDYDGKYLLEANMRADGSSRFAPGHRWGVFPSFSAGWNIHRENFMADNIGWISELKLRASWGILGDAEKVGYYAAASILNFVPNIYGFNNSIVAGAYTDAAVNMNLSWEEAKLANIGLDAGFLQNKMGFTIDYFVNNRDKILYQAPVSLELGLNAPYTNLLAMQNRGLDASVYYKDKLGDFNWGVNANVSFSKNKITNLAGTGPWITGNAYTAENNQYQLPYGLQATGLFHDADEIKKSPDQGPNVFPGNIKYKDENNDGKIDGNDRVILNTKVPVRYALNLNAGWKNFDFSANIYGTMNTYRYISGYEGWAFYLSQNARPMHLDAWTPEHQSASYPRLSIQYTSNDTKYSSYWLRKSDYLKLQNVQLGYTLPKSVITRLKMQYLRVFVSGQNLATFSGYDGFDPEGGYYPLSRTWAFGVNLKF</sequence>
<dbReference type="InterPro" id="IPR011662">
    <property type="entry name" value="Secretin/TonB_short_N"/>
</dbReference>
<feature type="chain" id="PRO_5045678371" evidence="8">
    <location>
        <begin position="18"/>
        <end position="1072"/>
    </location>
</feature>
<accession>A0ABS5IVL2</accession>
<feature type="signal peptide" evidence="8">
    <location>
        <begin position="1"/>
        <end position="17"/>
    </location>
</feature>
<dbReference type="InterPro" id="IPR023997">
    <property type="entry name" value="TonB-dep_OMP_SusC/RagA_CS"/>
</dbReference>
<dbReference type="NCBIfam" id="TIGR04057">
    <property type="entry name" value="SusC_RagA_signa"/>
    <property type="match status" value="1"/>
</dbReference>
<dbReference type="Gene3D" id="2.60.40.1120">
    <property type="entry name" value="Carboxypeptidase-like, regulatory domain"/>
    <property type="match status" value="1"/>
</dbReference>
<comment type="caution">
    <text evidence="10">The sequence shown here is derived from an EMBL/GenBank/DDBJ whole genome shotgun (WGS) entry which is preliminary data.</text>
</comment>
<dbReference type="Gene3D" id="2.40.170.20">
    <property type="entry name" value="TonB-dependent receptor, beta-barrel domain"/>
    <property type="match status" value="1"/>
</dbReference>
<keyword evidence="5 7" id="KW-0472">Membrane</keyword>
<keyword evidence="6 7" id="KW-0998">Cell outer membrane</keyword>
<evidence type="ECO:0000256" key="6">
    <source>
        <dbReference type="ARBA" id="ARBA00023237"/>
    </source>
</evidence>
<evidence type="ECO:0000256" key="7">
    <source>
        <dbReference type="PROSITE-ProRule" id="PRU01360"/>
    </source>
</evidence>
<dbReference type="Gene3D" id="2.170.130.10">
    <property type="entry name" value="TonB-dependent receptor, plug domain"/>
    <property type="match status" value="1"/>
</dbReference>
<evidence type="ECO:0000256" key="4">
    <source>
        <dbReference type="ARBA" id="ARBA00022692"/>
    </source>
</evidence>
<comment type="subcellular location">
    <subcellularLocation>
        <location evidence="1 7">Cell outer membrane</location>
        <topology evidence="1 7">Multi-pass membrane protein</topology>
    </subcellularLocation>
</comment>
<dbReference type="PROSITE" id="PS52016">
    <property type="entry name" value="TONB_DEPENDENT_REC_3"/>
    <property type="match status" value="1"/>
</dbReference>
<dbReference type="Proteomes" id="UP000676386">
    <property type="component" value="Unassembled WGS sequence"/>
</dbReference>
<dbReference type="Pfam" id="PF07715">
    <property type="entry name" value="Plug"/>
    <property type="match status" value="1"/>
</dbReference>
<evidence type="ECO:0000313" key="11">
    <source>
        <dbReference type="Proteomes" id="UP000676386"/>
    </source>
</evidence>
<evidence type="ECO:0000256" key="3">
    <source>
        <dbReference type="ARBA" id="ARBA00022452"/>
    </source>
</evidence>
<dbReference type="EMBL" id="JAGTXB010000002">
    <property type="protein sequence ID" value="MBS0026994.1"/>
    <property type="molecule type" value="Genomic_DNA"/>
</dbReference>
<dbReference type="RefSeq" id="WP_211972084.1">
    <property type="nucleotide sequence ID" value="NZ_CBFHAM010000084.1"/>
</dbReference>
<dbReference type="NCBIfam" id="TIGR04056">
    <property type="entry name" value="OMP_RagA_SusC"/>
    <property type="match status" value="1"/>
</dbReference>
<dbReference type="InterPro" id="IPR037066">
    <property type="entry name" value="Plug_dom_sf"/>
</dbReference>
<keyword evidence="3 7" id="KW-1134">Transmembrane beta strand</keyword>
<dbReference type="InterPro" id="IPR036942">
    <property type="entry name" value="Beta-barrel_TonB_sf"/>
</dbReference>
<dbReference type="Pfam" id="PF13715">
    <property type="entry name" value="CarbopepD_reg_2"/>
    <property type="match status" value="1"/>
</dbReference>
<dbReference type="InterPro" id="IPR008969">
    <property type="entry name" value="CarboxyPept-like_regulatory"/>
</dbReference>
<keyword evidence="2 7" id="KW-0813">Transport</keyword>
<keyword evidence="10" id="KW-0675">Receptor</keyword>
<comment type="similarity">
    <text evidence="7">Belongs to the TonB-dependent receptor family.</text>
</comment>
<proteinExistence type="inferred from homology"/>
<feature type="domain" description="Secretin/TonB short N-terminal" evidence="9">
    <location>
        <begin position="48"/>
        <end position="99"/>
    </location>
</feature>
<dbReference type="Pfam" id="PF07660">
    <property type="entry name" value="STN"/>
    <property type="match status" value="1"/>
</dbReference>
<dbReference type="InterPro" id="IPR023996">
    <property type="entry name" value="TonB-dep_OMP_SusC/RagA"/>
</dbReference>
<keyword evidence="11" id="KW-1185">Reference proteome</keyword>
<organism evidence="10 11">
    <name type="scientific">Chitinophaga hostae</name>
    <dbReference type="NCBI Taxonomy" id="2831022"/>
    <lineage>
        <taxon>Bacteria</taxon>
        <taxon>Pseudomonadati</taxon>
        <taxon>Bacteroidota</taxon>
        <taxon>Chitinophagia</taxon>
        <taxon>Chitinophagales</taxon>
        <taxon>Chitinophagaceae</taxon>
        <taxon>Chitinophaga</taxon>
    </lineage>
</organism>
<evidence type="ECO:0000313" key="10">
    <source>
        <dbReference type="EMBL" id="MBS0026994.1"/>
    </source>
</evidence>
<evidence type="ECO:0000256" key="5">
    <source>
        <dbReference type="ARBA" id="ARBA00023136"/>
    </source>
</evidence>
<protein>
    <submittedName>
        <fullName evidence="10">TonB-dependent receptor</fullName>
    </submittedName>
</protein>
<evidence type="ECO:0000256" key="1">
    <source>
        <dbReference type="ARBA" id="ARBA00004571"/>
    </source>
</evidence>
<keyword evidence="8" id="KW-0732">Signal</keyword>
<reference evidence="10 11" key="1">
    <citation type="submission" date="2021-04" db="EMBL/GenBank/DDBJ databases">
        <title>Chitinophaga sp. nov., isolated from the rhizosphere soil.</title>
        <authorList>
            <person name="He S."/>
        </authorList>
    </citation>
    <scope>NUCLEOTIDE SEQUENCE [LARGE SCALE GENOMIC DNA]</scope>
    <source>
        <strain evidence="10 11">2R12</strain>
    </source>
</reference>
<evidence type="ECO:0000256" key="2">
    <source>
        <dbReference type="ARBA" id="ARBA00022448"/>
    </source>
</evidence>
<evidence type="ECO:0000259" key="9">
    <source>
        <dbReference type="SMART" id="SM00965"/>
    </source>
</evidence>
<dbReference type="InterPro" id="IPR039426">
    <property type="entry name" value="TonB-dep_rcpt-like"/>
</dbReference>
<dbReference type="InterPro" id="IPR012910">
    <property type="entry name" value="Plug_dom"/>
</dbReference>
<evidence type="ECO:0000256" key="8">
    <source>
        <dbReference type="SAM" id="SignalP"/>
    </source>
</evidence>